<organism evidence="3 4">
    <name type="scientific">Candidatus Kaiserbacteria bacterium RIFOXYB1_FULL_46_14</name>
    <dbReference type="NCBI Taxonomy" id="1798531"/>
    <lineage>
        <taxon>Bacteria</taxon>
        <taxon>Candidatus Kaiseribacteriota</taxon>
    </lineage>
</organism>
<gene>
    <name evidence="3" type="ORF">A2392_03070</name>
</gene>
<evidence type="ECO:0000259" key="2">
    <source>
        <dbReference type="Pfam" id="PF18893"/>
    </source>
</evidence>
<comment type="caution">
    <text evidence="3">The sequence shown here is derived from an EMBL/GenBank/DDBJ whole genome shotgun (WGS) entry which is preliminary data.</text>
</comment>
<dbReference type="InterPro" id="IPR043712">
    <property type="entry name" value="DUF5652"/>
</dbReference>
<reference evidence="3 4" key="1">
    <citation type="journal article" date="2016" name="Nat. Commun.">
        <title>Thousands of microbial genomes shed light on interconnected biogeochemical processes in an aquifer system.</title>
        <authorList>
            <person name="Anantharaman K."/>
            <person name="Brown C.T."/>
            <person name="Hug L.A."/>
            <person name="Sharon I."/>
            <person name="Castelle C.J."/>
            <person name="Probst A.J."/>
            <person name="Thomas B.C."/>
            <person name="Singh A."/>
            <person name="Wilkins M.J."/>
            <person name="Karaoz U."/>
            <person name="Brodie E.L."/>
            <person name="Williams K.H."/>
            <person name="Hubbard S.S."/>
            <person name="Banfield J.F."/>
        </authorList>
    </citation>
    <scope>NUCLEOTIDE SEQUENCE [LARGE SCALE GENOMIC DNA]</scope>
</reference>
<evidence type="ECO:0000313" key="4">
    <source>
        <dbReference type="Proteomes" id="UP000177395"/>
    </source>
</evidence>
<dbReference type="AlphaFoldDB" id="A0A1F6FIT7"/>
<dbReference type="EMBL" id="MFMS01000005">
    <property type="protein sequence ID" value="OGG85764.1"/>
    <property type="molecule type" value="Genomic_DNA"/>
</dbReference>
<feature type="domain" description="DUF5652" evidence="2">
    <location>
        <begin position="6"/>
        <end position="61"/>
    </location>
</feature>
<keyword evidence="1" id="KW-0472">Membrane</keyword>
<evidence type="ECO:0000256" key="1">
    <source>
        <dbReference type="SAM" id="Phobius"/>
    </source>
</evidence>
<evidence type="ECO:0000313" key="3">
    <source>
        <dbReference type="EMBL" id="OGG85764.1"/>
    </source>
</evidence>
<name>A0A1F6FIT7_9BACT</name>
<protein>
    <recommendedName>
        <fullName evidence="2">DUF5652 domain-containing protein</fullName>
    </recommendedName>
</protein>
<feature type="transmembrane region" description="Helical" evidence="1">
    <location>
        <begin position="31"/>
        <end position="53"/>
    </location>
</feature>
<keyword evidence="1" id="KW-0812">Transmembrane</keyword>
<dbReference type="Pfam" id="PF18893">
    <property type="entry name" value="DUF5652"/>
    <property type="match status" value="1"/>
</dbReference>
<sequence length="76" mass="8883">MWPALTILPLIIWGLVWKGWALWLAARRGETPWFIILLVINTVGFLEIFYIFVVARRKDTKEEALKVVPENQSESK</sequence>
<proteinExistence type="predicted"/>
<dbReference type="Proteomes" id="UP000177395">
    <property type="component" value="Unassembled WGS sequence"/>
</dbReference>
<keyword evidence="1" id="KW-1133">Transmembrane helix</keyword>
<accession>A0A1F6FIT7</accession>
<dbReference type="STRING" id="1798531.A2392_03070"/>